<name>A0A8J5W0T1_ZIZPA</name>
<dbReference type="InterPro" id="IPR051915">
    <property type="entry name" value="Cellulose_Degrad_GH3"/>
</dbReference>
<comment type="caution">
    <text evidence="1">The sequence shown here is derived from an EMBL/GenBank/DDBJ whole genome shotgun (WGS) entry which is preliminary data.</text>
</comment>
<dbReference type="GO" id="GO:0008422">
    <property type="term" value="F:beta-glucosidase activity"/>
    <property type="evidence" value="ECO:0007669"/>
    <property type="project" value="TreeGrafter"/>
</dbReference>
<dbReference type="AlphaFoldDB" id="A0A8J5W0T1"/>
<organism evidence="1 2">
    <name type="scientific">Zizania palustris</name>
    <name type="common">Northern wild rice</name>
    <dbReference type="NCBI Taxonomy" id="103762"/>
    <lineage>
        <taxon>Eukaryota</taxon>
        <taxon>Viridiplantae</taxon>
        <taxon>Streptophyta</taxon>
        <taxon>Embryophyta</taxon>
        <taxon>Tracheophyta</taxon>
        <taxon>Spermatophyta</taxon>
        <taxon>Magnoliopsida</taxon>
        <taxon>Liliopsida</taxon>
        <taxon>Poales</taxon>
        <taxon>Poaceae</taxon>
        <taxon>BOP clade</taxon>
        <taxon>Oryzoideae</taxon>
        <taxon>Oryzeae</taxon>
        <taxon>Zizaniinae</taxon>
        <taxon>Zizania</taxon>
    </lineage>
</organism>
<dbReference type="Proteomes" id="UP000729402">
    <property type="component" value="Unassembled WGS sequence"/>
</dbReference>
<dbReference type="PANTHER" id="PTHR30620:SF33">
    <property type="entry name" value="BETA-D-GLUCAN EXOHYDROLASE-LIKE PROTEIN-RELATED"/>
    <property type="match status" value="1"/>
</dbReference>
<sequence>MAQIERTVALPHALAELGAGSVLNAGGRALHYGATAPPPTDWAGMVDMRRHGLSSRLAVPILFGTDAIHSHNNVFGASRQCATVFPHIAGLSTLQGFVVLDWKGIDRLCESTGSDYCYCIAQPINSGMNMIIIATAMESVIGNSAPWIHVLLLEIGGVGLPG</sequence>
<reference evidence="1" key="1">
    <citation type="journal article" date="2021" name="bioRxiv">
        <title>Whole Genome Assembly and Annotation of Northern Wild Rice, Zizania palustris L., Supports a Whole Genome Duplication in the Zizania Genus.</title>
        <authorList>
            <person name="Haas M."/>
            <person name="Kono T."/>
            <person name="Macchietto M."/>
            <person name="Millas R."/>
            <person name="McGilp L."/>
            <person name="Shao M."/>
            <person name="Duquette J."/>
            <person name="Hirsch C.N."/>
            <person name="Kimball J."/>
        </authorList>
    </citation>
    <scope>NUCLEOTIDE SEQUENCE</scope>
    <source>
        <tissue evidence="1">Fresh leaf tissue</tissue>
    </source>
</reference>
<dbReference type="OrthoDB" id="416222at2759"/>
<gene>
    <name evidence="1" type="ORF">GUJ93_ZPchr0005g15702</name>
</gene>
<evidence type="ECO:0000313" key="1">
    <source>
        <dbReference type="EMBL" id="KAG8068463.1"/>
    </source>
</evidence>
<proteinExistence type="predicted"/>
<dbReference type="GO" id="GO:0009251">
    <property type="term" value="P:glucan catabolic process"/>
    <property type="evidence" value="ECO:0007669"/>
    <property type="project" value="TreeGrafter"/>
</dbReference>
<evidence type="ECO:0000313" key="2">
    <source>
        <dbReference type="Proteomes" id="UP000729402"/>
    </source>
</evidence>
<keyword evidence="2" id="KW-1185">Reference proteome</keyword>
<dbReference type="PANTHER" id="PTHR30620">
    <property type="entry name" value="PERIPLASMIC BETA-GLUCOSIDASE-RELATED"/>
    <property type="match status" value="1"/>
</dbReference>
<protein>
    <recommendedName>
        <fullName evidence="3">Glycoside hydrolase family 3 N-terminal domain-containing protein</fullName>
    </recommendedName>
</protein>
<evidence type="ECO:0008006" key="3">
    <source>
        <dbReference type="Google" id="ProtNLM"/>
    </source>
</evidence>
<reference evidence="1" key="2">
    <citation type="submission" date="2021-02" db="EMBL/GenBank/DDBJ databases">
        <authorList>
            <person name="Kimball J.A."/>
            <person name="Haas M.W."/>
            <person name="Macchietto M."/>
            <person name="Kono T."/>
            <person name="Duquette J."/>
            <person name="Shao M."/>
        </authorList>
    </citation>
    <scope>NUCLEOTIDE SEQUENCE</scope>
    <source>
        <tissue evidence="1">Fresh leaf tissue</tissue>
    </source>
</reference>
<accession>A0A8J5W0T1</accession>
<dbReference type="EMBL" id="JAAALK010000284">
    <property type="protein sequence ID" value="KAG8068463.1"/>
    <property type="molecule type" value="Genomic_DNA"/>
</dbReference>